<keyword evidence="5" id="KW-1185">Reference proteome</keyword>
<dbReference type="InterPro" id="IPR036875">
    <property type="entry name" value="Znf_CCHC_sf"/>
</dbReference>
<keyword evidence="1" id="KW-0862">Zinc</keyword>
<evidence type="ECO:0000256" key="2">
    <source>
        <dbReference type="SAM" id="MobiDB-lite"/>
    </source>
</evidence>
<dbReference type="PROSITE" id="PS50158">
    <property type="entry name" value="ZF_CCHC"/>
    <property type="match status" value="1"/>
</dbReference>
<evidence type="ECO:0000259" key="3">
    <source>
        <dbReference type="PROSITE" id="PS50158"/>
    </source>
</evidence>
<dbReference type="InterPro" id="IPR005312">
    <property type="entry name" value="DUF1759"/>
</dbReference>
<protein>
    <recommendedName>
        <fullName evidence="3">CCHC-type domain-containing protein</fullName>
    </recommendedName>
</protein>
<sequence length="263" mass="30475">MIDANNQLAGIEKLLYLKSFMKGPAAQIFDGLDITNENYNTALEILEKRYGKKELLIKRNINKIMKLTKVNNVENLIQLRQLLQDITITIRNLKNLDIEMENTSELLIPIIKGLFPKEIILLYDREFENALDINHLIEFIEEEVQRRENLTTSLDPQAKVFTPRSNPTNYWGRPSRFPIRRGQNHRFTPRMPLIRNQGQNWNTRPGYRATAPNSDSAIQAQPPGIPNRGTDYKKQYQKFSNFTCYTCGLPGHLQKNCPTTSKN</sequence>
<dbReference type="Gene3D" id="4.10.60.10">
    <property type="entry name" value="Zinc finger, CCHC-type"/>
    <property type="match status" value="1"/>
</dbReference>
<accession>A0A0J7JWJ4</accession>
<feature type="region of interest" description="Disordered" evidence="2">
    <location>
        <begin position="158"/>
        <end position="183"/>
    </location>
</feature>
<dbReference type="Pfam" id="PF03564">
    <property type="entry name" value="DUF1759"/>
    <property type="match status" value="1"/>
</dbReference>
<dbReference type="AlphaFoldDB" id="A0A0J7JWJ4"/>
<gene>
    <name evidence="4" type="ORF">RF55_22863</name>
</gene>
<dbReference type="SUPFAM" id="SSF57756">
    <property type="entry name" value="Retrovirus zinc finger-like domains"/>
    <property type="match status" value="1"/>
</dbReference>
<feature type="domain" description="CCHC-type" evidence="3">
    <location>
        <begin position="244"/>
        <end position="258"/>
    </location>
</feature>
<evidence type="ECO:0000256" key="1">
    <source>
        <dbReference type="PROSITE-ProRule" id="PRU00047"/>
    </source>
</evidence>
<evidence type="ECO:0000313" key="5">
    <source>
        <dbReference type="Proteomes" id="UP000036403"/>
    </source>
</evidence>
<dbReference type="GO" id="GO:0008270">
    <property type="term" value="F:zinc ion binding"/>
    <property type="evidence" value="ECO:0007669"/>
    <property type="project" value="UniProtKB-KW"/>
</dbReference>
<dbReference type="EMBL" id="LBMM01025183">
    <property type="protein sequence ID" value="KMQ82467.1"/>
    <property type="molecule type" value="Genomic_DNA"/>
</dbReference>
<dbReference type="STRING" id="67767.A0A0J7JWJ4"/>
<dbReference type="SMART" id="SM00343">
    <property type="entry name" value="ZnF_C2HC"/>
    <property type="match status" value="1"/>
</dbReference>
<reference evidence="4 5" key="1">
    <citation type="submission" date="2015-04" db="EMBL/GenBank/DDBJ databases">
        <title>Lasius niger genome sequencing.</title>
        <authorList>
            <person name="Konorov E.A."/>
            <person name="Nikitin M.A."/>
            <person name="Kirill M.V."/>
            <person name="Chang P."/>
        </authorList>
    </citation>
    <scope>NUCLEOTIDE SEQUENCE [LARGE SCALE GENOMIC DNA]</scope>
    <source>
        <tissue evidence="4">Whole</tissue>
    </source>
</reference>
<dbReference type="GO" id="GO:0003676">
    <property type="term" value="F:nucleic acid binding"/>
    <property type="evidence" value="ECO:0007669"/>
    <property type="project" value="InterPro"/>
</dbReference>
<evidence type="ECO:0000313" key="4">
    <source>
        <dbReference type="EMBL" id="KMQ82467.1"/>
    </source>
</evidence>
<keyword evidence="1" id="KW-0863">Zinc-finger</keyword>
<dbReference type="OrthoDB" id="8194935at2759"/>
<dbReference type="Pfam" id="PF00098">
    <property type="entry name" value="zf-CCHC"/>
    <property type="match status" value="1"/>
</dbReference>
<name>A0A0J7JWJ4_LASNI</name>
<organism evidence="4 5">
    <name type="scientific">Lasius niger</name>
    <name type="common">Black garden ant</name>
    <dbReference type="NCBI Taxonomy" id="67767"/>
    <lineage>
        <taxon>Eukaryota</taxon>
        <taxon>Metazoa</taxon>
        <taxon>Ecdysozoa</taxon>
        <taxon>Arthropoda</taxon>
        <taxon>Hexapoda</taxon>
        <taxon>Insecta</taxon>
        <taxon>Pterygota</taxon>
        <taxon>Neoptera</taxon>
        <taxon>Endopterygota</taxon>
        <taxon>Hymenoptera</taxon>
        <taxon>Apocrita</taxon>
        <taxon>Aculeata</taxon>
        <taxon>Formicoidea</taxon>
        <taxon>Formicidae</taxon>
        <taxon>Formicinae</taxon>
        <taxon>Lasius</taxon>
        <taxon>Lasius</taxon>
    </lineage>
</organism>
<dbReference type="InterPro" id="IPR001878">
    <property type="entry name" value="Znf_CCHC"/>
</dbReference>
<keyword evidence="1" id="KW-0479">Metal-binding</keyword>
<proteinExistence type="predicted"/>
<dbReference type="Proteomes" id="UP000036403">
    <property type="component" value="Unassembled WGS sequence"/>
</dbReference>
<comment type="caution">
    <text evidence="4">The sequence shown here is derived from an EMBL/GenBank/DDBJ whole genome shotgun (WGS) entry which is preliminary data.</text>
</comment>
<dbReference type="PaxDb" id="67767-A0A0J7JWJ4"/>
<feature type="region of interest" description="Disordered" evidence="2">
    <location>
        <begin position="210"/>
        <end position="229"/>
    </location>
</feature>